<dbReference type="GO" id="GO:0005829">
    <property type="term" value="C:cytosol"/>
    <property type="evidence" value="ECO:0007669"/>
    <property type="project" value="TreeGrafter"/>
</dbReference>
<protein>
    <recommendedName>
        <fullName evidence="7">Peroxin-7</fullName>
    </recommendedName>
</protein>
<evidence type="ECO:0000256" key="2">
    <source>
        <dbReference type="ARBA" id="ARBA00022448"/>
    </source>
</evidence>
<evidence type="ECO:0000313" key="5">
    <source>
        <dbReference type="EMBL" id="KAH3726217.1"/>
    </source>
</evidence>
<comment type="caution">
    <text evidence="5">The sequence shown here is derived from an EMBL/GenBank/DDBJ whole genome shotgun (WGS) entry which is preliminary data.</text>
</comment>
<dbReference type="Proteomes" id="UP000828390">
    <property type="component" value="Unassembled WGS sequence"/>
</dbReference>
<evidence type="ECO:0000256" key="1">
    <source>
        <dbReference type="ARBA" id="ARBA00004496"/>
    </source>
</evidence>
<accession>A0A9D4CKK6</accession>
<keyword evidence="3" id="KW-0963">Cytoplasm</keyword>
<reference evidence="5" key="1">
    <citation type="journal article" date="2019" name="bioRxiv">
        <title>The Genome of the Zebra Mussel, Dreissena polymorpha: A Resource for Invasive Species Research.</title>
        <authorList>
            <person name="McCartney M.A."/>
            <person name="Auch B."/>
            <person name="Kono T."/>
            <person name="Mallez S."/>
            <person name="Zhang Y."/>
            <person name="Obille A."/>
            <person name="Becker A."/>
            <person name="Abrahante J.E."/>
            <person name="Garbe J."/>
            <person name="Badalamenti J.P."/>
            <person name="Herman A."/>
            <person name="Mangelson H."/>
            <person name="Liachko I."/>
            <person name="Sullivan S."/>
            <person name="Sone E.D."/>
            <person name="Koren S."/>
            <person name="Silverstein K.A.T."/>
            <person name="Beckman K.B."/>
            <person name="Gohl D.M."/>
        </authorList>
    </citation>
    <scope>NUCLEOTIDE SEQUENCE</scope>
    <source>
        <strain evidence="5">Duluth1</strain>
        <tissue evidence="5">Whole animal</tissue>
    </source>
</reference>
<dbReference type="GO" id="GO:0005053">
    <property type="term" value="F:peroxisome matrix targeting signal-2 binding"/>
    <property type="evidence" value="ECO:0007669"/>
    <property type="project" value="InterPro"/>
</dbReference>
<evidence type="ECO:0000256" key="4">
    <source>
        <dbReference type="ARBA" id="ARBA00022927"/>
    </source>
</evidence>
<dbReference type="PANTHER" id="PTHR46027:SF1">
    <property type="entry name" value="PEROXISOMAL TARGETING SIGNAL 2 RECEPTOR"/>
    <property type="match status" value="1"/>
</dbReference>
<dbReference type="GO" id="GO:0005782">
    <property type="term" value="C:peroxisomal matrix"/>
    <property type="evidence" value="ECO:0007669"/>
    <property type="project" value="TreeGrafter"/>
</dbReference>
<proteinExistence type="predicted"/>
<keyword evidence="2" id="KW-0813">Transport</keyword>
<dbReference type="Gene3D" id="2.130.10.10">
    <property type="entry name" value="YVTN repeat-like/Quinoprotein amine dehydrogenase"/>
    <property type="match status" value="1"/>
</dbReference>
<sequence length="100" mass="11189">MKVTFKTNNRHGYSVKFSPYFETRFACCTSQNFGIAGQGTLYVCDVNPAGVQPLHVYDWKDALFDVTWAENNEHVLIAAAGDGALLLYDTNNPKVYSTFI</sequence>
<dbReference type="AlphaFoldDB" id="A0A9D4CKK6"/>
<dbReference type="InterPro" id="IPR015943">
    <property type="entry name" value="WD40/YVTN_repeat-like_dom_sf"/>
</dbReference>
<dbReference type="GO" id="GO:0016558">
    <property type="term" value="P:protein import into peroxisome matrix"/>
    <property type="evidence" value="ECO:0007669"/>
    <property type="project" value="InterPro"/>
</dbReference>
<dbReference type="EMBL" id="JAIWYP010000012">
    <property type="protein sequence ID" value="KAH3726217.1"/>
    <property type="molecule type" value="Genomic_DNA"/>
</dbReference>
<reference evidence="5" key="2">
    <citation type="submission" date="2020-11" db="EMBL/GenBank/DDBJ databases">
        <authorList>
            <person name="McCartney M.A."/>
            <person name="Auch B."/>
            <person name="Kono T."/>
            <person name="Mallez S."/>
            <person name="Becker A."/>
            <person name="Gohl D.M."/>
            <person name="Silverstein K.A.T."/>
            <person name="Koren S."/>
            <person name="Bechman K.B."/>
            <person name="Herman A."/>
            <person name="Abrahante J.E."/>
            <person name="Garbe J."/>
        </authorList>
    </citation>
    <scope>NUCLEOTIDE SEQUENCE</scope>
    <source>
        <strain evidence="5">Duluth1</strain>
        <tissue evidence="5">Whole animal</tissue>
    </source>
</reference>
<name>A0A9D4CKK6_DREPO</name>
<comment type="subcellular location">
    <subcellularLocation>
        <location evidence="1">Cytoplasm</location>
    </subcellularLocation>
</comment>
<evidence type="ECO:0008006" key="7">
    <source>
        <dbReference type="Google" id="ProtNLM"/>
    </source>
</evidence>
<dbReference type="InterPro" id="IPR036322">
    <property type="entry name" value="WD40_repeat_dom_sf"/>
</dbReference>
<dbReference type="SUPFAM" id="SSF50978">
    <property type="entry name" value="WD40 repeat-like"/>
    <property type="match status" value="1"/>
</dbReference>
<dbReference type="InterPro" id="IPR044536">
    <property type="entry name" value="PEX7"/>
</dbReference>
<gene>
    <name evidence="5" type="ORF">DPMN_052075</name>
</gene>
<dbReference type="PANTHER" id="PTHR46027">
    <property type="entry name" value="PEROXISOMAL TARGETING SIGNAL 2 RECEPTOR"/>
    <property type="match status" value="1"/>
</dbReference>
<organism evidence="5 6">
    <name type="scientific">Dreissena polymorpha</name>
    <name type="common">Zebra mussel</name>
    <name type="synonym">Mytilus polymorpha</name>
    <dbReference type="NCBI Taxonomy" id="45954"/>
    <lineage>
        <taxon>Eukaryota</taxon>
        <taxon>Metazoa</taxon>
        <taxon>Spiralia</taxon>
        <taxon>Lophotrochozoa</taxon>
        <taxon>Mollusca</taxon>
        <taxon>Bivalvia</taxon>
        <taxon>Autobranchia</taxon>
        <taxon>Heteroconchia</taxon>
        <taxon>Euheterodonta</taxon>
        <taxon>Imparidentia</taxon>
        <taxon>Neoheterodontei</taxon>
        <taxon>Myida</taxon>
        <taxon>Dreissenoidea</taxon>
        <taxon>Dreissenidae</taxon>
        <taxon>Dreissena</taxon>
    </lineage>
</organism>
<evidence type="ECO:0000313" key="6">
    <source>
        <dbReference type="Proteomes" id="UP000828390"/>
    </source>
</evidence>
<keyword evidence="4" id="KW-0653">Protein transport</keyword>
<keyword evidence="6" id="KW-1185">Reference proteome</keyword>
<evidence type="ECO:0000256" key="3">
    <source>
        <dbReference type="ARBA" id="ARBA00022490"/>
    </source>
</evidence>